<keyword evidence="2" id="KW-1185">Reference proteome</keyword>
<protein>
    <submittedName>
        <fullName evidence="1">Uncharacterized protein</fullName>
    </submittedName>
</protein>
<gene>
    <name evidence="1" type="ORF">H5P27_05405</name>
</gene>
<evidence type="ECO:0000313" key="2">
    <source>
        <dbReference type="Proteomes" id="UP000526501"/>
    </source>
</evidence>
<name>A0A7X1B4E0_9BACT</name>
<dbReference type="RefSeq" id="WP_185659349.1">
    <property type="nucleotide sequence ID" value="NZ_CAWPOO010000006.1"/>
</dbReference>
<sequence>MTANLNHTHDTELINYAINVARTAQAAYGRAYFELGQCENEKVEATAKRRLSHSRIQQRLERVLVRSGQEIPELNEHEGPFAQDPRHTVFGIDPQLILAYLEKCDREIAAIYRENAPKLGLDEKLLASWEKELFDAELPIEAIAAGSDSKHHSYGAA</sequence>
<dbReference type="Proteomes" id="UP000526501">
    <property type="component" value="Unassembled WGS sequence"/>
</dbReference>
<dbReference type="EMBL" id="JACHVC010000006">
    <property type="protein sequence ID" value="MBC2605474.1"/>
    <property type="molecule type" value="Genomic_DNA"/>
</dbReference>
<evidence type="ECO:0000313" key="1">
    <source>
        <dbReference type="EMBL" id="MBC2605474.1"/>
    </source>
</evidence>
<reference evidence="1 2" key="1">
    <citation type="submission" date="2020-07" db="EMBL/GenBank/DDBJ databases">
        <authorList>
            <person name="Feng X."/>
        </authorList>
    </citation>
    <scope>NUCLEOTIDE SEQUENCE [LARGE SCALE GENOMIC DNA]</scope>
    <source>
        <strain evidence="1 2">JCM23202</strain>
    </source>
</reference>
<proteinExistence type="predicted"/>
<comment type="caution">
    <text evidence="1">The sequence shown here is derived from an EMBL/GenBank/DDBJ whole genome shotgun (WGS) entry which is preliminary data.</text>
</comment>
<organism evidence="1 2">
    <name type="scientific">Pelagicoccus albus</name>
    <dbReference type="NCBI Taxonomy" id="415222"/>
    <lineage>
        <taxon>Bacteria</taxon>
        <taxon>Pseudomonadati</taxon>
        <taxon>Verrucomicrobiota</taxon>
        <taxon>Opitutia</taxon>
        <taxon>Puniceicoccales</taxon>
        <taxon>Pelagicoccaceae</taxon>
        <taxon>Pelagicoccus</taxon>
    </lineage>
</organism>
<dbReference type="AlphaFoldDB" id="A0A7X1B4E0"/>
<accession>A0A7X1B4E0</accession>